<accession>A0AAN8QFZ6</accession>
<sequence>MCANLVANYKKRLTSVIANKGFATNQIYCIENAHGQLVRDLDFNPNKQYYLASCGDDCKVKFWDVRNINEPVKSLEEHSHWVWSVRYNHSHDQLLLTGSSDSRVILSNMVSISSEPFGHLVDDDDLSDGEDNHQDKKSKEPLQDSIISTFEEHEDSVYAVEWSSADPWLFASLSYDGRLVINRVPRALKYHIRTAITHLVLDEDFFFNEVAAKDIIQTPDKAQIPVIRVRKRRRYHDADAKLQDCFASTDWNMFRDSSDSIEEYTTSVTGFINKCIDDVVPTVTGLKTITDYKGKHSRELPIPVPKDSKITCLNDYRPVALTSAFNTIVPSKLITKLRILGLNTSLCNWILDFLTGRPQVVRVGTTPTPSLSFADDTTVVGLITDNDETAYREEILKIFYNCTIESILTGCITAWYGNCLASDRKALQRVVRTAQYITGAKLPAIQDLYNRRCQRKALKIVKDSSPPSHRLFSLLPHGKRYRMPNVRTHVLCVSMEMEWPCLMRDVEVMRSPTLERSQAVTGRPMRRRTICPSSSRFGEGLAGRDVLVSLCSSNSLWRAGLLQTDFGRQFDSVSSDTLVRLACGLSEQCVKKQVIVLLEGEPSPQSEVLSALEQEAVPSPILLHFKKRAPMNNPEDASKPLPSINPSLMSVNDSEALRQSKSLYVCVRCVDVQSSAIALGKGKVALGPNLLSLTLPRDTHPADVEGHNWHTRVTAQTGVSSRGGPSTVCHLPGYDERPQHVNHHTIQPQQAKHNFWTNTEVSALVIG</sequence>
<dbReference type="Proteomes" id="UP001356427">
    <property type="component" value="Unassembled WGS sequence"/>
</dbReference>
<evidence type="ECO:0000256" key="4">
    <source>
        <dbReference type="PROSITE-ProRule" id="PRU00221"/>
    </source>
</evidence>
<evidence type="ECO:0000259" key="6">
    <source>
        <dbReference type="Pfam" id="PF23609"/>
    </source>
</evidence>
<evidence type="ECO:0000313" key="8">
    <source>
        <dbReference type="Proteomes" id="UP001356427"/>
    </source>
</evidence>
<feature type="region of interest" description="Disordered" evidence="5">
    <location>
        <begin position="123"/>
        <end position="143"/>
    </location>
</feature>
<organism evidence="7 8">
    <name type="scientific">Coregonus suidteri</name>
    <dbReference type="NCBI Taxonomy" id="861788"/>
    <lineage>
        <taxon>Eukaryota</taxon>
        <taxon>Metazoa</taxon>
        <taxon>Chordata</taxon>
        <taxon>Craniata</taxon>
        <taxon>Vertebrata</taxon>
        <taxon>Euteleostomi</taxon>
        <taxon>Actinopterygii</taxon>
        <taxon>Neopterygii</taxon>
        <taxon>Teleostei</taxon>
        <taxon>Protacanthopterygii</taxon>
        <taxon>Salmoniformes</taxon>
        <taxon>Salmonidae</taxon>
        <taxon>Coregoninae</taxon>
        <taxon>Coregonus</taxon>
    </lineage>
</organism>
<keyword evidence="2 4" id="KW-0853">WD repeat</keyword>
<dbReference type="InterPro" id="IPR040323">
    <property type="entry name" value="EIPR1"/>
</dbReference>
<dbReference type="InterPro" id="IPR015943">
    <property type="entry name" value="WD40/YVTN_repeat-like_dom_sf"/>
</dbReference>
<dbReference type="InterPro" id="IPR036322">
    <property type="entry name" value="WD40_repeat_dom_sf"/>
</dbReference>
<keyword evidence="8" id="KW-1185">Reference proteome</keyword>
<evidence type="ECO:0000256" key="5">
    <source>
        <dbReference type="SAM" id="MobiDB-lite"/>
    </source>
</evidence>
<evidence type="ECO:0000256" key="1">
    <source>
        <dbReference type="ARBA" id="ARBA00005672"/>
    </source>
</evidence>
<dbReference type="Pfam" id="PF23609">
    <property type="entry name" value="Beta-prop_EIPR1"/>
    <property type="match status" value="1"/>
</dbReference>
<comment type="caution">
    <text evidence="7">The sequence shown here is derived from an EMBL/GenBank/DDBJ whole genome shotgun (WGS) entry which is preliminary data.</text>
</comment>
<evidence type="ECO:0000256" key="2">
    <source>
        <dbReference type="ARBA" id="ARBA00022574"/>
    </source>
</evidence>
<gene>
    <name evidence="7" type="ORF">J4Q44_G00248500</name>
</gene>
<reference evidence="7 8" key="1">
    <citation type="submission" date="2021-04" db="EMBL/GenBank/DDBJ databases">
        <authorList>
            <person name="De Guttry C."/>
            <person name="Zahm M."/>
            <person name="Klopp C."/>
            <person name="Cabau C."/>
            <person name="Louis A."/>
            <person name="Berthelot C."/>
            <person name="Parey E."/>
            <person name="Roest Crollius H."/>
            <person name="Montfort J."/>
            <person name="Robinson-Rechavi M."/>
            <person name="Bucao C."/>
            <person name="Bouchez O."/>
            <person name="Gislard M."/>
            <person name="Lluch J."/>
            <person name="Milhes M."/>
            <person name="Lampietro C."/>
            <person name="Lopez Roques C."/>
            <person name="Donnadieu C."/>
            <person name="Braasch I."/>
            <person name="Desvignes T."/>
            <person name="Postlethwait J."/>
            <person name="Bobe J."/>
            <person name="Wedekind C."/>
            <person name="Guiguen Y."/>
        </authorList>
    </citation>
    <scope>NUCLEOTIDE SEQUENCE [LARGE SCALE GENOMIC DNA]</scope>
    <source>
        <strain evidence="7">Cs_M1</strain>
        <tissue evidence="7">Blood</tissue>
    </source>
</reference>
<dbReference type="InterPro" id="IPR019775">
    <property type="entry name" value="WD40_repeat_CS"/>
</dbReference>
<feature type="compositionally biased region" description="Basic and acidic residues" evidence="5">
    <location>
        <begin position="130"/>
        <end position="142"/>
    </location>
</feature>
<dbReference type="PROSITE" id="PS50294">
    <property type="entry name" value="WD_REPEATS_REGION"/>
    <property type="match status" value="1"/>
</dbReference>
<dbReference type="SUPFAM" id="SSF50978">
    <property type="entry name" value="WD40 repeat-like"/>
    <property type="match status" value="1"/>
</dbReference>
<dbReference type="Gene3D" id="2.130.10.10">
    <property type="entry name" value="YVTN repeat-like/Quinoprotein amine dehydrogenase"/>
    <property type="match status" value="1"/>
</dbReference>
<proteinExistence type="inferred from homology"/>
<keyword evidence="3" id="KW-0677">Repeat</keyword>
<protein>
    <recommendedName>
        <fullName evidence="6">EIPR1-like beta-propeller domain-containing protein</fullName>
    </recommendedName>
</protein>
<feature type="repeat" description="WD" evidence="4">
    <location>
        <begin position="31"/>
        <end position="67"/>
    </location>
</feature>
<dbReference type="PANTHER" id="PTHR14205:SF15">
    <property type="entry name" value="EARP AND GARP COMPLEX-INTERACTING PROTEIN 1"/>
    <property type="match status" value="1"/>
</dbReference>
<dbReference type="EMBL" id="JAGTTL010000023">
    <property type="protein sequence ID" value="KAK6304264.1"/>
    <property type="molecule type" value="Genomic_DNA"/>
</dbReference>
<dbReference type="AlphaFoldDB" id="A0AAN8QFZ6"/>
<evidence type="ECO:0000256" key="3">
    <source>
        <dbReference type="ARBA" id="ARBA00022737"/>
    </source>
</evidence>
<dbReference type="PROSITE" id="PS50082">
    <property type="entry name" value="WD_REPEATS_2"/>
    <property type="match status" value="1"/>
</dbReference>
<dbReference type="InterPro" id="IPR059104">
    <property type="entry name" value="Beta-prop_EIPR1-like"/>
</dbReference>
<dbReference type="GO" id="GO:0016567">
    <property type="term" value="P:protein ubiquitination"/>
    <property type="evidence" value="ECO:0007669"/>
    <property type="project" value="TreeGrafter"/>
</dbReference>
<dbReference type="SMART" id="SM00320">
    <property type="entry name" value="WD40"/>
    <property type="match status" value="3"/>
</dbReference>
<dbReference type="Pfam" id="PF00400">
    <property type="entry name" value="WD40"/>
    <property type="match status" value="1"/>
</dbReference>
<evidence type="ECO:0000313" key="7">
    <source>
        <dbReference type="EMBL" id="KAK6304264.1"/>
    </source>
</evidence>
<name>A0AAN8QFZ6_9TELE</name>
<dbReference type="InterPro" id="IPR001680">
    <property type="entry name" value="WD40_rpt"/>
</dbReference>
<dbReference type="PANTHER" id="PTHR14205">
    <property type="entry name" value="WD-REPEAT PROTEIN"/>
    <property type="match status" value="1"/>
</dbReference>
<feature type="domain" description="EIPR1-like beta-propeller" evidence="6">
    <location>
        <begin position="25"/>
        <end position="106"/>
    </location>
</feature>
<comment type="similarity">
    <text evidence="1">Belongs to the WD repeat EIPR1 family.</text>
</comment>
<dbReference type="PROSITE" id="PS00678">
    <property type="entry name" value="WD_REPEATS_1"/>
    <property type="match status" value="1"/>
</dbReference>